<dbReference type="PROSITE" id="PS51257">
    <property type="entry name" value="PROKAR_LIPOPROTEIN"/>
    <property type="match status" value="1"/>
</dbReference>
<dbReference type="SUPFAM" id="SSF159774">
    <property type="entry name" value="YerB-like"/>
    <property type="match status" value="1"/>
</dbReference>
<sequence>MSDLGRVRRTLAGLVTLLILSGCSQLNANTPSESPAPVSTTPPSDGAVSMAGRAPLTGVPVKEVPTRPALAVKISNTTDAHPQRGLGDADLVFVEPITGSTTRLAAIFQSKLPAQIGPVRSLRPTDAALLGPTRGIVADTMADRWVLTYFEKVTDVDDRGTLVVPPDTYRIDSRRRAPNHVFAQPAKLLTLTKRTAPAPYFSYAPGIAESSARLGTPATSVRIGYGGSSTATWTYQAKTKRWTRAEQWAPHMIEGGGQVAADNVLVLRAAPDHSFPQAKKSMSILDFTDTSGQLQLFTGGKVVTGRWTKAGVNDPFAFTGPDGKRLLLTPGTTWVECALTTMAVQVGRG</sequence>
<evidence type="ECO:0000256" key="2">
    <source>
        <dbReference type="SAM" id="SignalP"/>
    </source>
</evidence>
<dbReference type="EMBL" id="SLWR01000003">
    <property type="protein sequence ID" value="TCO49111.1"/>
    <property type="molecule type" value="Genomic_DNA"/>
</dbReference>
<feature type="region of interest" description="Disordered" evidence="1">
    <location>
        <begin position="28"/>
        <end position="62"/>
    </location>
</feature>
<feature type="domain" description="DUF3048" evidence="4">
    <location>
        <begin position="222"/>
        <end position="335"/>
    </location>
</feature>
<evidence type="ECO:0000259" key="3">
    <source>
        <dbReference type="Pfam" id="PF11258"/>
    </source>
</evidence>
<keyword evidence="6" id="KW-1185">Reference proteome</keyword>
<feature type="signal peptide" evidence="2">
    <location>
        <begin position="1"/>
        <end position="28"/>
    </location>
</feature>
<dbReference type="Pfam" id="PF11258">
    <property type="entry name" value="DUF3048"/>
    <property type="match status" value="1"/>
</dbReference>
<dbReference type="Gene3D" id="3.50.90.10">
    <property type="entry name" value="YerB-like"/>
    <property type="match status" value="1"/>
</dbReference>
<reference evidence="5 6" key="1">
    <citation type="journal article" date="2015" name="Stand. Genomic Sci.">
        <title>Genomic Encyclopedia of Bacterial and Archaeal Type Strains, Phase III: the genomes of soil and plant-associated and newly described type strains.</title>
        <authorList>
            <person name="Whitman W.B."/>
            <person name="Woyke T."/>
            <person name="Klenk H.P."/>
            <person name="Zhou Y."/>
            <person name="Lilburn T.G."/>
            <person name="Beck B.J."/>
            <person name="De Vos P."/>
            <person name="Vandamme P."/>
            <person name="Eisen J.A."/>
            <person name="Garrity G."/>
            <person name="Hugenholtz P."/>
            <person name="Kyrpides N.C."/>
        </authorList>
    </citation>
    <scope>NUCLEOTIDE SEQUENCE [LARGE SCALE GENOMIC DNA]</scope>
    <source>
        <strain evidence="5 6">VKM Ac-2541</strain>
    </source>
</reference>
<evidence type="ECO:0000313" key="5">
    <source>
        <dbReference type="EMBL" id="TCO49111.1"/>
    </source>
</evidence>
<protein>
    <submittedName>
        <fullName evidence="5">DUF3048 family protein</fullName>
    </submittedName>
</protein>
<comment type="caution">
    <text evidence="5">The sequence shown here is derived from an EMBL/GenBank/DDBJ whole genome shotgun (WGS) entry which is preliminary data.</text>
</comment>
<dbReference type="InterPro" id="IPR035328">
    <property type="entry name" value="DUF3048_C"/>
</dbReference>
<dbReference type="InterPro" id="IPR023158">
    <property type="entry name" value="YerB-like_sf"/>
</dbReference>
<keyword evidence="2" id="KW-0732">Signal</keyword>
<organism evidence="5 6">
    <name type="scientific">Kribbella antiqua</name>
    <dbReference type="NCBI Taxonomy" id="2512217"/>
    <lineage>
        <taxon>Bacteria</taxon>
        <taxon>Bacillati</taxon>
        <taxon>Actinomycetota</taxon>
        <taxon>Actinomycetes</taxon>
        <taxon>Propionibacteriales</taxon>
        <taxon>Kribbellaceae</taxon>
        <taxon>Kribbella</taxon>
    </lineage>
</organism>
<dbReference type="InterPro" id="IPR021416">
    <property type="entry name" value="DUF3048_N"/>
</dbReference>
<gene>
    <name evidence="5" type="ORF">EV646_10389</name>
</gene>
<feature type="chain" id="PRO_5020189547" evidence="2">
    <location>
        <begin position="29"/>
        <end position="349"/>
    </location>
</feature>
<feature type="compositionally biased region" description="Polar residues" evidence="1">
    <location>
        <begin position="28"/>
        <end position="43"/>
    </location>
</feature>
<dbReference type="Pfam" id="PF17479">
    <property type="entry name" value="DUF3048_C"/>
    <property type="match status" value="1"/>
</dbReference>
<name>A0A4R2IU32_9ACTN</name>
<evidence type="ECO:0000313" key="6">
    <source>
        <dbReference type="Proteomes" id="UP000295573"/>
    </source>
</evidence>
<dbReference type="Proteomes" id="UP000295573">
    <property type="component" value="Unassembled WGS sequence"/>
</dbReference>
<evidence type="ECO:0000256" key="1">
    <source>
        <dbReference type="SAM" id="MobiDB-lite"/>
    </source>
</evidence>
<feature type="domain" description="DUF3048" evidence="3">
    <location>
        <begin position="56"/>
        <end position="193"/>
    </location>
</feature>
<evidence type="ECO:0000259" key="4">
    <source>
        <dbReference type="Pfam" id="PF17479"/>
    </source>
</evidence>
<dbReference type="AlphaFoldDB" id="A0A4R2IU32"/>
<proteinExistence type="predicted"/>
<accession>A0A4R2IU32</accession>